<dbReference type="SUPFAM" id="SSF55797">
    <property type="entry name" value="PR-1-like"/>
    <property type="match status" value="1"/>
</dbReference>
<organism evidence="2 3">
    <name type="scientific">Edaphosphingomonas laterariae</name>
    <dbReference type="NCBI Taxonomy" id="861865"/>
    <lineage>
        <taxon>Bacteria</taxon>
        <taxon>Pseudomonadati</taxon>
        <taxon>Pseudomonadota</taxon>
        <taxon>Alphaproteobacteria</taxon>
        <taxon>Sphingomonadales</taxon>
        <taxon>Rhizorhabdaceae</taxon>
        <taxon>Edaphosphingomonas</taxon>
    </lineage>
</organism>
<evidence type="ECO:0000259" key="1">
    <source>
        <dbReference type="Pfam" id="PF00188"/>
    </source>
</evidence>
<dbReference type="Proteomes" id="UP000198281">
    <property type="component" value="Unassembled WGS sequence"/>
</dbReference>
<feature type="domain" description="SCP" evidence="1">
    <location>
        <begin position="27"/>
        <end position="148"/>
    </location>
</feature>
<proteinExistence type="predicted"/>
<evidence type="ECO:0000313" key="3">
    <source>
        <dbReference type="Proteomes" id="UP000198281"/>
    </source>
</evidence>
<dbReference type="AlphaFoldDB" id="A0A239BU90"/>
<dbReference type="EMBL" id="FZOS01000001">
    <property type="protein sequence ID" value="SNS11192.1"/>
    <property type="molecule type" value="Genomic_DNA"/>
</dbReference>
<name>A0A239BU90_9SPHN</name>
<keyword evidence="3" id="KW-1185">Reference proteome</keyword>
<evidence type="ECO:0000313" key="2">
    <source>
        <dbReference type="EMBL" id="SNS11192.1"/>
    </source>
</evidence>
<gene>
    <name evidence="2" type="ORF">SAMN06295912_101399</name>
</gene>
<dbReference type="Gene3D" id="3.40.33.10">
    <property type="entry name" value="CAP"/>
    <property type="match status" value="1"/>
</dbReference>
<dbReference type="Pfam" id="PF00188">
    <property type="entry name" value="CAP"/>
    <property type="match status" value="1"/>
</dbReference>
<dbReference type="CDD" id="cd05379">
    <property type="entry name" value="CAP_bacterial"/>
    <property type="match status" value="1"/>
</dbReference>
<protein>
    <submittedName>
        <fullName evidence="2">Cysteine-rich secretory protein family protein</fullName>
    </submittedName>
</protein>
<dbReference type="InterPro" id="IPR035940">
    <property type="entry name" value="CAP_sf"/>
</dbReference>
<dbReference type="InterPro" id="IPR014044">
    <property type="entry name" value="CAP_dom"/>
</dbReference>
<accession>A0A239BU90</accession>
<sequence>MIATMTALLLAGVGSWSQASEEDRVARMVNEYRMDHGLPPVPFSRALTQVAVAHARDLEDHEPDAGTDGAGRRCTMHSWSRASGAKPVCYTADHARAVDMWNKPWEITRGRYKERGFEIAARYSEGIDADMAFDLWLGSPGHRAVILEQGGFRGSNWQAMGVAIDGRYAVVWFGKAPDPGR</sequence>
<reference evidence="3" key="1">
    <citation type="submission" date="2017-06" db="EMBL/GenBank/DDBJ databases">
        <authorList>
            <person name="Varghese N."/>
            <person name="Submissions S."/>
        </authorList>
    </citation>
    <scope>NUCLEOTIDE SEQUENCE [LARGE SCALE GENOMIC DNA]</scope>
    <source>
        <strain evidence="3">LNB2</strain>
    </source>
</reference>